<dbReference type="Gene3D" id="1.10.10.60">
    <property type="entry name" value="Homeodomain-like"/>
    <property type="match status" value="1"/>
</dbReference>
<dbReference type="GO" id="GO:0000981">
    <property type="term" value="F:DNA-binding transcription factor activity, RNA polymerase II-specific"/>
    <property type="evidence" value="ECO:0007669"/>
    <property type="project" value="InterPro"/>
</dbReference>
<comment type="subcellular location">
    <subcellularLocation>
        <location evidence="1 5 6">Nucleus</location>
    </subcellularLocation>
</comment>
<evidence type="ECO:0000256" key="4">
    <source>
        <dbReference type="ARBA" id="ARBA00023242"/>
    </source>
</evidence>
<proteinExistence type="predicted"/>
<dbReference type="PROSITE" id="PS00027">
    <property type="entry name" value="HOMEOBOX_1"/>
    <property type="match status" value="1"/>
</dbReference>
<dbReference type="FunFam" id="1.10.10.60:FF:000373">
    <property type="entry name" value="Blast:Brain-specific homeobox protein"/>
    <property type="match status" value="1"/>
</dbReference>
<keyword evidence="4 5" id="KW-0539">Nucleus</keyword>
<dbReference type="Proteomes" id="UP000311919">
    <property type="component" value="Unassembled WGS sequence"/>
</dbReference>
<dbReference type="GO" id="GO:0003677">
    <property type="term" value="F:DNA binding"/>
    <property type="evidence" value="ECO:0007669"/>
    <property type="project" value="UniProtKB-UniRule"/>
</dbReference>
<dbReference type="SMART" id="SM00389">
    <property type="entry name" value="HOX"/>
    <property type="match status" value="1"/>
</dbReference>
<protein>
    <submittedName>
        <fullName evidence="9">Brain-specific homeobox protein</fullName>
    </submittedName>
</protein>
<evidence type="ECO:0000256" key="7">
    <source>
        <dbReference type="SAM" id="MobiDB-lite"/>
    </source>
</evidence>
<evidence type="ECO:0000256" key="5">
    <source>
        <dbReference type="PROSITE-ProRule" id="PRU00108"/>
    </source>
</evidence>
<evidence type="ECO:0000313" key="10">
    <source>
        <dbReference type="Proteomes" id="UP000311919"/>
    </source>
</evidence>
<dbReference type="PROSITE" id="PS50071">
    <property type="entry name" value="HOMEOBOX_2"/>
    <property type="match status" value="1"/>
</dbReference>
<evidence type="ECO:0000313" key="9">
    <source>
        <dbReference type="EMBL" id="TNN13316.1"/>
    </source>
</evidence>
<sequence>MSLEMNNLKGISNCYNSIISHNTPSRNFQIQQLLHSTNDSTSSNDFIIKNDTMTASTTPTATTTTTTEDNYSSIVKYPKIALNESNYSISSTKKHLTDTNATITQLLNNYNSEKLSLFTRLTQNLCTNFTEIPLDLQDFLKTKLGITKFLHHLQEQHNHRHHNHSHHQQQQQLHERDVKDHLCQSLIDNHNQHHQDINDEEDSGQEGDMIVTKTSEEYENNLKIIMNLLKDYMENKEVTSKIQSQKDEFKSSMLSPNNNNDEKYAQKVYEFLTNEYGTHNLLPFMLHNPVSGYSSIQIYNRNTISSKQCRRRKARTVFSDHQLNGLEHRFETQHYLSTPERIELANQLNLSETQVKTWFQNRRMKHKKLRRSIPDLQFTQNNSSSRCPSSTGDDDRCSSVEDNVNVNISLSSNGIMTSSTSTISSDVNGIIDMTSSRKVQKNYDDEYDTAVGIKKEDFFVNHSRNSLKNGNFLSKIPSKMEEMIVTSESLLSKSTTTFTITPLSTQSLTSSLASSTMPMSSSITFSNPYHFQTSSNLMPINDNHQNWTDFTSQLKMNEIIKNFLMHDQSDKVFSESALDFTTTTTTTTGNNNYTYNHNFNDIRDHYKLSILSHNINPTVIPYGNDSSPMKKIKSD</sequence>
<name>A0A4Z2DA43_SCHJA</name>
<evidence type="ECO:0000256" key="6">
    <source>
        <dbReference type="RuleBase" id="RU000682"/>
    </source>
</evidence>
<reference evidence="9 10" key="1">
    <citation type="submission" date="2019-03" db="EMBL/GenBank/DDBJ databases">
        <title>An improved genome assembly of the fluke Schistosoma japonicum.</title>
        <authorList>
            <person name="Hu W."/>
            <person name="Luo F."/>
            <person name="Yin M."/>
            <person name="Mo X."/>
            <person name="Sun C."/>
            <person name="Wu Q."/>
            <person name="Zhu B."/>
            <person name="Xiang M."/>
            <person name="Wang J."/>
            <person name="Wang Y."/>
            <person name="Zhang T."/>
            <person name="Xu B."/>
            <person name="Zheng H."/>
            <person name="Feng Z."/>
        </authorList>
    </citation>
    <scope>NUCLEOTIDE SEQUENCE [LARGE SCALE GENOMIC DNA]</scope>
    <source>
        <strain evidence="9">HuSjv2</strain>
        <tissue evidence="9">Worms</tissue>
    </source>
</reference>
<feature type="compositionally biased region" description="Polar residues" evidence="7">
    <location>
        <begin position="378"/>
        <end position="391"/>
    </location>
</feature>
<evidence type="ECO:0000256" key="3">
    <source>
        <dbReference type="ARBA" id="ARBA00023155"/>
    </source>
</evidence>
<keyword evidence="3 5" id="KW-0371">Homeobox</keyword>
<dbReference type="InterPro" id="IPR050848">
    <property type="entry name" value="Homeobox_TF"/>
</dbReference>
<dbReference type="GO" id="GO:0005634">
    <property type="term" value="C:nucleus"/>
    <property type="evidence" value="ECO:0007669"/>
    <property type="project" value="UniProtKB-SubCell"/>
</dbReference>
<keyword evidence="10" id="KW-1185">Reference proteome</keyword>
<comment type="caution">
    <text evidence="9">The sequence shown here is derived from an EMBL/GenBank/DDBJ whole genome shotgun (WGS) entry which is preliminary data.</text>
</comment>
<dbReference type="SUPFAM" id="SSF46689">
    <property type="entry name" value="Homeodomain-like"/>
    <property type="match status" value="1"/>
</dbReference>
<dbReference type="EMBL" id="SKCS01000196">
    <property type="protein sequence ID" value="TNN13316.1"/>
    <property type="molecule type" value="Genomic_DNA"/>
</dbReference>
<feature type="domain" description="Homeobox" evidence="8">
    <location>
        <begin position="309"/>
        <end position="369"/>
    </location>
</feature>
<dbReference type="InterPro" id="IPR009057">
    <property type="entry name" value="Homeodomain-like_sf"/>
</dbReference>
<dbReference type="PANTHER" id="PTHR24333:SF8">
    <property type="entry name" value="HOMEOBOX PROTEIN CEH-62"/>
    <property type="match status" value="1"/>
</dbReference>
<evidence type="ECO:0000256" key="1">
    <source>
        <dbReference type="ARBA" id="ARBA00004123"/>
    </source>
</evidence>
<dbReference type="AlphaFoldDB" id="A0A4Z2DA43"/>
<feature type="DNA-binding region" description="Homeobox" evidence="5">
    <location>
        <begin position="311"/>
        <end position="370"/>
    </location>
</feature>
<keyword evidence="2 5" id="KW-0238">DNA-binding</keyword>
<gene>
    <name evidence="9" type="ORF">EWB00_003027</name>
</gene>
<dbReference type="InterPro" id="IPR001356">
    <property type="entry name" value="HD"/>
</dbReference>
<dbReference type="PANTHER" id="PTHR24333">
    <property type="entry name" value="HOMEO BOX HB9 LIKE A-RELATED"/>
    <property type="match status" value="1"/>
</dbReference>
<dbReference type="STRING" id="6182.A0A4Z2DA43"/>
<dbReference type="CDD" id="cd00086">
    <property type="entry name" value="homeodomain"/>
    <property type="match status" value="1"/>
</dbReference>
<dbReference type="PRINTS" id="PR00024">
    <property type="entry name" value="HOMEOBOX"/>
</dbReference>
<dbReference type="InterPro" id="IPR020479">
    <property type="entry name" value="HD_metazoa"/>
</dbReference>
<dbReference type="OrthoDB" id="6159439at2759"/>
<evidence type="ECO:0000256" key="2">
    <source>
        <dbReference type="ARBA" id="ARBA00023125"/>
    </source>
</evidence>
<feature type="region of interest" description="Disordered" evidence="7">
    <location>
        <begin position="378"/>
        <end position="398"/>
    </location>
</feature>
<dbReference type="Pfam" id="PF00046">
    <property type="entry name" value="Homeodomain"/>
    <property type="match status" value="1"/>
</dbReference>
<feature type="compositionally biased region" description="Basic residues" evidence="7">
    <location>
        <begin position="158"/>
        <end position="167"/>
    </location>
</feature>
<evidence type="ECO:0000259" key="8">
    <source>
        <dbReference type="PROSITE" id="PS50071"/>
    </source>
</evidence>
<organism evidence="9 10">
    <name type="scientific">Schistosoma japonicum</name>
    <name type="common">Blood fluke</name>
    <dbReference type="NCBI Taxonomy" id="6182"/>
    <lineage>
        <taxon>Eukaryota</taxon>
        <taxon>Metazoa</taxon>
        <taxon>Spiralia</taxon>
        <taxon>Lophotrochozoa</taxon>
        <taxon>Platyhelminthes</taxon>
        <taxon>Trematoda</taxon>
        <taxon>Digenea</taxon>
        <taxon>Strigeidida</taxon>
        <taxon>Schistosomatoidea</taxon>
        <taxon>Schistosomatidae</taxon>
        <taxon>Schistosoma</taxon>
    </lineage>
</organism>
<accession>A0A4Z2DA43</accession>
<dbReference type="InterPro" id="IPR017970">
    <property type="entry name" value="Homeobox_CS"/>
</dbReference>
<feature type="region of interest" description="Disordered" evidence="7">
    <location>
        <begin position="155"/>
        <end position="176"/>
    </location>
</feature>